<dbReference type="RefSeq" id="XP_003688552.1">
    <property type="nucleotide sequence ID" value="XM_003688504.1"/>
</dbReference>
<dbReference type="FunFam" id="3.20.20.140:FF:000039">
    <property type="entry name" value="Adenine deaminase"/>
    <property type="match status" value="1"/>
</dbReference>
<dbReference type="GO" id="GO:0008270">
    <property type="term" value="F:zinc ion binding"/>
    <property type="evidence" value="ECO:0007669"/>
    <property type="project" value="UniProtKB-UniRule"/>
</dbReference>
<dbReference type="STRING" id="1071381.G8C1U0"/>
<proteinExistence type="inferred from homology"/>
<feature type="domain" description="Adenosine deaminase" evidence="8">
    <location>
        <begin position="12"/>
        <end position="340"/>
    </location>
</feature>
<feature type="site" description="Important for catalytic activity" evidence="7">
    <location>
        <position position="228"/>
    </location>
</feature>
<feature type="binding site" evidence="7">
    <location>
        <position position="286"/>
    </location>
    <ligand>
        <name>substrate</name>
    </ligand>
</feature>
<dbReference type="GO" id="GO:0043103">
    <property type="term" value="P:hypoxanthine salvage"/>
    <property type="evidence" value="ECO:0007669"/>
    <property type="project" value="UniProtKB-UniRule"/>
</dbReference>
<name>G8C1U0_TETPH</name>
<keyword evidence="1 7" id="KW-0963">Cytoplasm</keyword>
<dbReference type="PROSITE" id="PS00485">
    <property type="entry name" value="A_DEAMINASE"/>
    <property type="match status" value="1"/>
</dbReference>
<evidence type="ECO:0000256" key="6">
    <source>
        <dbReference type="ARBA" id="ARBA00023242"/>
    </source>
</evidence>
<protein>
    <recommendedName>
        <fullName evidence="7">Adenine deaminase</fullName>
        <shortName evidence="7">ADE</shortName>
        <ecNumber evidence="7">3.5.4.2</ecNumber>
    </recommendedName>
    <alternativeName>
        <fullName evidence="7">Adenine aminohydrolase</fullName>
        <shortName evidence="7">AAH</shortName>
    </alternativeName>
</protein>
<dbReference type="Proteomes" id="UP000005666">
    <property type="component" value="Chromosome 15"/>
</dbReference>
<dbReference type="HAMAP" id="MF_01962">
    <property type="entry name" value="Adenine_deaminase"/>
    <property type="match status" value="1"/>
</dbReference>
<dbReference type="GO" id="GO:0005829">
    <property type="term" value="C:cytosol"/>
    <property type="evidence" value="ECO:0007669"/>
    <property type="project" value="TreeGrafter"/>
</dbReference>
<sequence length="361" mass="40795">MGVPDQFLRELPKCEHHVHIEGTLEAEQLFQFANRNNISLPEGFPATIEDLKAKYNFANLQEFLDLYYIGASVIVTEEDFYELAFAYFKKAASQGVVHAEIFFDPQSHTSRDVSIVTVVSGLTRACKEAEKKFSITTKLIMCLLRHTAPSECSKTIESAKKYIKDGTIAGLGLDSSEKGFPPSLFVECYEVAKKYNADLRLTAHAGEEGPASYVIEALDLLKVERIDHGIRVADDDKLLERLAEEKIMLTICPLSNVKLQVVDKTADLPLQKLLDYGVPFSINSDDPAYFGGYILDNFYQLSKEYPQWGFFTWGQIVKNSINGSWCDAKRKEDLVDEVDKIITKYVNRTVDEVNRIEGKKF</sequence>
<feature type="binding site" evidence="7">
    <location>
        <position position="17"/>
    </location>
    <ligand>
        <name>Zn(2+)</name>
        <dbReference type="ChEBI" id="CHEBI:29105"/>
        <note>catalytic</note>
    </ligand>
</feature>
<evidence type="ECO:0000256" key="4">
    <source>
        <dbReference type="ARBA" id="ARBA00022833"/>
    </source>
</evidence>
<dbReference type="GO" id="GO:0005634">
    <property type="term" value="C:nucleus"/>
    <property type="evidence" value="ECO:0007669"/>
    <property type="project" value="UniProtKB-SubCell"/>
</dbReference>
<dbReference type="eggNOG" id="KOG1097">
    <property type="taxonomic scope" value="Eukaryota"/>
</dbReference>
<dbReference type="CDD" id="cd01320">
    <property type="entry name" value="ADA"/>
    <property type="match status" value="1"/>
</dbReference>
<feature type="binding site" evidence="7">
    <location>
        <position position="19"/>
    </location>
    <ligand>
        <name>Zn(2+)</name>
        <dbReference type="ChEBI" id="CHEBI:29105"/>
        <note>catalytic</note>
    </ligand>
</feature>
<dbReference type="SUPFAM" id="SSF51556">
    <property type="entry name" value="Metallo-dependent hydrolases"/>
    <property type="match status" value="1"/>
</dbReference>
<comment type="cofactor">
    <cofactor evidence="7">
        <name>Zn(2+)</name>
        <dbReference type="ChEBI" id="CHEBI:29105"/>
    </cofactor>
    <text evidence="7">Binds 1 zinc ion per subunit.</text>
</comment>
<dbReference type="Gene3D" id="3.20.20.140">
    <property type="entry name" value="Metal-dependent hydrolases"/>
    <property type="match status" value="1"/>
</dbReference>
<dbReference type="EMBL" id="HE612870">
    <property type="protein sequence ID" value="CCE66118.1"/>
    <property type="molecule type" value="Genomic_DNA"/>
</dbReference>
<feature type="binding site" evidence="7">
    <location>
        <position position="285"/>
    </location>
    <ligand>
        <name>Zn(2+)</name>
        <dbReference type="ChEBI" id="CHEBI:29105"/>
        <note>catalytic</note>
    </ligand>
</feature>
<dbReference type="PANTHER" id="PTHR43114:SF6">
    <property type="entry name" value="ADENINE DEAMINASE"/>
    <property type="match status" value="1"/>
</dbReference>
<dbReference type="KEGG" id="tpf:TPHA_0O01510"/>
<dbReference type="NCBIfam" id="NF006850">
    <property type="entry name" value="PRK09358.1-6"/>
    <property type="match status" value="1"/>
</dbReference>
<dbReference type="GO" id="GO:0000034">
    <property type="term" value="F:adenine deaminase activity"/>
    <property type="evidence" value="ECO:0007669"/>
    <property type="project" value="UniProtKB-UniRule"/>
</dbReference>
<dbReference type="InterPro" id="IPR032466">
    <property type="entry name" value="Metal_Hydrolase"/>
</dbReference>
<dbReference type="InterPro" id="IPR006650">
    <property type="entry name" value="A/AMP_deam_AS"/>
</dbReference>
<dbReference type="OMA" id="NHFTIHA"/>
<dbReference type="GO" id="GO:0009117">
    <property type="term" value="P:nucleotide metabolic process"/>
    <property type="evidence" value="ECO:0007669"/>
    <property type="project" value="UniProtKB-KW"/>
</dbReference>
<dbReference type="PANTHER" id="PTHR43114">
    <property type="entry name" value="ADENINE DEAMINASE"/>
    <property type="match status" value="1"/>
</dbReference>
<dbReference type="InterPro" id="IPR006330">
    <property type="entry name" value="Ado/ade_deaminase"/>
</dbReference>
<evidence type="ECO:0000256" key="1">
    <source>
        <dbReference type="ARBA" id="ARBA00022490"/>
    </source>
</evidence>
<feature type="binding site" evidence="7">
    <location>
        <position position="204"/>
    </location>
    <ligand>
        <name>Zn(2+)</name>
        <dbReference type="ChEBI" id="CHEBI:29105"/>
        <note>catalytic</note>
    </ligand>
</feature>
<organism evidence="9 10">
    <name type="scientific">Tetrapisispora phaffii (strain ATCC 24235 / CBS 4417 / NBRC 1672 / NRRL Y-8282 / UCD 70-5)</name>
    <name type="common">Yeast</name>
    <name type="synonym">Fabospora phaffii</name>
    <dbReference type="NCBI Taxonomy" id="1071381"/>
    <lineage>
        <taxon>Eukaryota</taxon>
        <taxon>Fungi</taxon>
        <taxon>Dikarya</taxon>
        <taxon>Ascomycota</taxon>
        <taxon>Saccharomycotina</taxon>
        <taxon>Saccharomycetes</taxon>
        <taxon>Saccharomycetales</taxon>
        <taxon>Saccharomycetaceae</taxon>
        <taxon>Tetrapisispora</taxon>
    </lineage>
</organism>
<keyword evidence="6 7" id="KW-0539">Nucleus</keyword>
<evidence type="ECO:0000256" key="5">
    <source>
        <dbReference type="ARBA" id="ARBA00023080"/>
    </source>
</evidence>
<dbReference type="GO" id="GO:0009168">
    <property type="term" value="P:purine ribonucleoside monophosphate biosynthetic process"/>
    <property type="evidence" value="ECO:0007669"/>
    <property type="project" value="InterPro"/>
</dbReference>
<dbReference type="OrthoDB" id="272271at2759"/>
<evidence type="ECO:0000313" key="9">
    <source>
        <dbReference type="EMBL" id="CCE66118.1"/>
    </source>
</evidence>
<reference evidence="9 10" key="1">
    <citation type="journal article" date="2011" name="Proc. Natl. Acad. Sci. U.S.A.">
        <title>Evolutionary erosion of yeast sex chromosomes by mating-type switching accidents.</title>
        <authorList>
            <person name="Gordon J.L."/>
            <person name="Armisen D."/>
            <person name="Proux-Wera E."/>
            <person name="Oheigeartaigh S.S."/>
            <person name="Byrne K.P."/>
            <person name="Wolfe K.H."/>
        </authorList>
    </citation>
    <scope>NUCLEOTIDE SEQUENCE [LARGE SCALE GENOMIC DNA]</scope>
    <source>
        <strain evidence="10">ATCC 24235 / CBS 4417 / NBRC 1672 / NRRL Y-8282 / UCD 70-5</strain>
    </source>
</reference>
<accession>G8C1U0</accession>
<dbReference type="AlphaFoldDB" id="G8C1U0"/>
<evidence type="ECO:0000256" key="2">
    <source>
        <dbReference type="ARBA" id="ARBA00022723"/>
    </source>
</evidence>
<dbReference type="InterPro" id="IPR028892">
    <property type="entry name" value="ADE"/>
</dbReference>
<keyword evidence="10" id="KW-1185">Reference proteome</keyword>
<comment type="similarity">
    <text evidence="7">Belongs to the metallo-dependent hydrolases superfamily. Adenosine and AMP deaminases family. Adenine deaminase type 2 subfamily.</text>
</comment>
<dbReference type="InterPro" id="IPR001365">
    <property type="entry name" value="A_deaminase_dom"/>
</dbReference>
<keyword evidence="3 7" id="KW-0378">Hydrolase</keyword>
<evidence type="ECO:0000256" key="3">
    <source>
        <dbReference type="ARBA" id="ARBA00022801"/>
    </source>
</evidence>
<evidence type="ECO:0000259" key="8">
    <source>
        <dbReference type="Pfam" id="PF00962"/>
    </source>
</evidence>
<feature type="active site" description="Proton donor" evidence="7">
    <location>
        <position position="207"/>
    </location>
</feature>
<keyword evidence="4 7" id="KW-0862">Zinc</keyword>
<keyword evidence="5 7" id="KW-0546">Nucleotide metabolism</keyword>
<comment type="function">
    <text evidence="7">Catalyzes the hydrolytic deamination of adenine to hypoxanthine. Plays an important role in the purine salvage pathway and in nitrogen catabolism.</text>
</comment>
<comment type="catalytic activity">
    <reaction evidence="7">
        <text>adenine + H2O + H(+) = hypoxanthine + NH4(+)</text>
        <dbReference type="Rhea" id="RHEA:23688"/>
        <dbReference type="ChEBI" id="CHEBI:15377"/>
        <dbReference type="ChEBI" id="CHEBI:15378"/>
        <dbReference type="ChEBI" id="CHEBI:16708"/>
        <dbReference type="ChEBI" id="CHEBI:17368"/>
        <dbReference type="ChEBI" id="CHEBI:28938"/>
        <dbReference type="EC" id="3.5.4.2"/>
    </reaction>
</comment>
<dbReference type="HOGENOM" id="CLU_039228_7_0_1"/>
<gene>
    <name evidence="9" type="primary">TPHA0O01510</name>
    <name evidence="7" type="synonym">AAH1</name>
    <name evidence="9" type="ordered locus">TPHA_0O01510</name>
</gene>
<evidence type="ECO:0000313" key="10">
    <source>
        <dbReference type="Proteomes" id="UP000005666"/>
    </source>
</evidence>
<dbReference type="GO" id="GO:0006146">
    <property type="term" value="P:adenine catabolic process"/>
    <property type="evidence" value="ECO:0007669"/>
    <property type="project" value="UniProtKB-UniRule"/>
</dbReference>
<keyword evidence="2 7" id="KW-0479">Metal-binding</keyword>
<dbReference type="GeneID" id="11530592"/>
<comment type="subcellular location">
    <subcellularLocation>
        <location evidence="7">Cytoplasm</location>
    </subcellularLocation>
    <subcellularLocation>
        <location evidence="7">Nucleus</location>
    </subcellularLocation>
</comment>
<dbReference type="EC" id="3.5.4.2" evidence="7"/>
<evidence type="ECO:0000256" key="7">
    <source>
        <dbReference type="HAMAP-Rule" id="MF_03145"/>
    </source>
</evidence>
<dbReference type="NCBIfam" id="TIGR01430">
    <property type="entry name" value="aden_deam"/>
    <property type="match status" value="1"/>
</dbReference>
<dbReference type="Pfam" id="PF00962">
    <property type="entry name" value="A_deaminase"/>
    <property type="match status" value="1"/>
</dbReference>